<organism evidence="1">
    <name type="scientific">Arundo donax</name>
    <name type="common">Giant reed</name>
    <name type="synonym">Donax arundinaceus</name>
    <dbReference type="NCBI Taxonomy" id="35708"/>
    <lineage>
        <taxon>Eukaryota</taxon>
        <taxon>Viridiplantae</taxon>
        <taxon>Streptophyta</taxon>
        <taxon>Embryophyta</taxon>
        <taxon>Tracheophyta</taxon>
        <taxon>Spermatophyta</taxon>
        <taxon>Magnoliopsida</taxon>
        <taxon>Liliopsida</taxon>
        <taxon>Poales</taxon>
        <taxon>Poaceae</taxon>
        <taxon>PACMAD clade</taxon>
        <taxon>Arundinoideae</taxon>
        <taxon>Arundineae</taxon>
        <taxon>Arundo</taxon>
    </lineage>
</organism>
<evidence type="ECO:0000313" key="1">
    <source>
        <dbReference type="EMBL" id="JAD92026.1"/>
    </source>
</evidence>
<protein>
    <submittedName>
        <fullName evidence="1">Uncharacterized protein</fullName>
    </submittedName>
</protein>
<dbReference type="AlphaFoldDB" id="A0A0A9DW65"/>
<reference evidence="1" key="1">
    <citation type="submission" date="2014-09" db="EMBL/GenBank/DDBJ databases">
        <authorList>
            <person name="Magalhaes I.L.F."/>
            <person name="Oliveira U."/>
            <person name="Santos F.R."/>
            <person name="Vidigal T.H.D.A."/>
            <person name="Brescovit A.D."/>
            <person name="Santos A.J."/>
        </authorList>
    </citation>
    <scope>NUCLEOTIDE SEQUENCE</scope>
    <source>
        <tissue evidence="1">Shoot tissue taken approximately 20 cm above the soil surface</tissue>
    </source>
</reference>
<sequence length="49" mass="5125">MCSGMKSCLVRIPTMGGLSGVFGTTKRCLNPSSRKRTAAFASDIVSTTV</sequence>
<name>A0A0A9DW65_ARUDO</name>
<reference evidence="1" key="2">
    <citation type="journal article" date="2015" name="Data Brief">
        <title>Shoot transcriptome of the giant reed, Arundo donax.</title>
        <authorList>
            <person name="Barrero R.A."/>
            <person name="Guerrero F.D."/>
            <person name="Moolhuijzen P."/>
            <person name="Goolsby J.A."/>
            <person name="Tidwell J."/>
            <person name="Bellgard S.E."/>
            <person name="Bellgard M.I."/>
        </authorList>
    </citation>
    <scope>NUCLEOTIDE SEQUENCE</scope>
    <source>
        <tissue evidence="1">Shoot tissue taken approximately 20 cm above the soil surface</tissue>
    </source>
</reference>
<proteinExistence type="predicted"/>
<accession>A0A0A9DW65</accession>
<dbReference type="EMBL" id="GBRH01205869">
    <property type="protein sequence ID" value="JAD92026.1"/>
    <property type="molecule type" value="Transcribed_RNA"/>
</dbReference>